<evidence type="ECO:0000256" key="9">
    <source>
        <dbReference type="SAM" id="Phobius"/>
    </source>
</evidence>
<dbReference type="PANTHER" id="PTHR11562:SF17">
    <property type="entry name" value="RE54080P-RELATED"/>
    <property type="match status" value="1"/>
</dbReference>
<dbReference type="InterPro" id="IPR050681">
    <property type="entry name" value="CDF/SLC30A"/>
</dbReference>
<keyword evidence="8 9" id="KW-0472">Membrane</keyword>
<proteinExistence type="inferred from homology"/>
<feature type="transmembrane region" description="Helical" evidence="9">
    <location>
        <begin position="184"/>
        <end position="201"/>
    </location>
</feature>
<dbReference type="SUPFAM" id="SSF161111">
    <property type="entry name" value="Cation efflux protein transmembrane domain-like"/>
    <property type="match status" value="1"/>
</dbReference>
<dbReference type="Proteomes" id="UP000886657">
    <property type="component" value="Unassembled WGS sequence"/>
</dbReference>
<dbReference type="InterPro" id="IPR002524">
    <property type="entry name" value="Cation_efflux"/>
</dbReference>
<feature type="transmembrane region" description="Helical" evidence="9">
    <location>
        <begin position="157"/>
        <end position="178"/>
    </location>
</feature>
<feature type="transmembrane region" description="Helical" evidence="9">
    <location>
        <begin position="84"/>
        <end position="103"/>
    </location>
</feature>
<keyword evidence="6 9" id="KW-1133">Transmembrane helix</keyword>
<evidence type="ECO:0000256" key="2">
    <source>
        <dbReference type="ARBA" id="ARBA00008873"/>
    </source>
</evidence>
<dbReference type="InterPro" id="IPR027469">
    <property type="entry name" value="Cation_efflux_TMD_sf"/>
</dbReference>
<dbReference type="Pfam" id="PF01545">
    <property type="entry name" value="Cation_efflux"/>
    <property type="match status" value="1"/>
</dbReference>
<feature type="domain" description="Cation efflux protein cytoplasmic" evidence="11">
    <location>
        <begin position="215"/>
        <end position="287"/>
    </location>
</feature>
<dbReference type="Gene3D" id="1.20.1510.10">
    <property type="entry name" value="Cation efflux protein transmembrane domain"/>
    <property type="match status" value="1"/>
</dbReference>
<evidence type="ECO:0000313" key="13">
    <source>
        <dbReference type="Proteomes" id="UP000886657"/>
    </source>
</evidence>
<evidence type="ECO:0000256" key="3">
    <source>
        <dbReference type="ARBA" id="ARBA00022448"/>
    </source>
</evidence>
<evidence type="ECO:0000259" key="10">
    <source>
        <dbReference type="Pfam" id="PF01545"/>
    </source>
</evidence>
<dbReference type="GO" id="GO:0005886">
    <property type="term" value="C:plasma membrane"/>
    <property type="evidence" value="ECO:0007669"/>
    <property type="project" value="TreeGrafter"/>
</dbReference>
<evidence type="ECO:0000256" key="6">
    <source>
        <dbReference type="ARBA" id="ARBA00022989"/>
    </source>
</evidence>
<sequence>MTHSHGPTTSGRLALSSVIFGLNFLVQGLGGLWTGSLGLVSDSLENLNDAVVNLLALGSIRVANRREPCERWSYGWHRLEIFNTLLGSLLLMVLAGAVLFEAWSRFRHPQSIRLGWAIGFSALGLLLNLAATRVLVPSVGTRQEQDLNLRSAYLHALGDSLANLAVMAGMVVIHFSGWRWVDPLLAVAIVAFILRGALLLLRDAVDILMHRAAFDQEEAKAALLGLPGIRGVEDLRSWRVCSHLTVCTAHVIVDAERLEDTEHHQHRIEHLLAEKYGVRHLTLHFETQAMAERHQHRFVHEHEAEGHEHHHD</sequence>
<reference evidence="12" key="1">
    <citation type="submission" date="2020-10" db="EMBL/GenBank/DDBJ databases">
        <title>Connecting structure to function with the recovery of over 1000 high-quality activated sludge metagenome-assembled genomes encoding full-length rRNA genes using long-read sequencing.</title>
        <authorList>
            <person name="Singleton C.M."/>
            <person name="Petriglieri F."/>
            <person name="Kristensen J.M."/>
            <person name="Kirkegaard R.H."/>
            <person name="Michaelsen T.Y."/>
            <person name="Andersen M.H."/>
            <person name="Karst S.M."/>
            <person name="Dueholm M.S."/>
            <person name="Nielsen P.H."/>
            <person name="Albertsen M."/>
        </authorList>
    </citation>
    <scope>NUCLEOTIDE SEQUENCE</scope>
    <source>
        <strain evidence="12">Skiv_18-Q3-R9-52_MAXAC.067</strain>
    </source>
</reference>
<dbReference type="NCBIfam" id="TIGR01297">
    <property type="entry name" value="CDF"/>
    <property type="match status" value="1"/>
</dbReference>
<feature type="transmembrane region" description="Helical" evidence="9">
    <location>
        <begin position="115"/>
        <end position="136"/>
    </location>
</feature>
<evidence type="ECO:0000256" key="4">
    <source>
        <dbReference type="ARBA" id="ARBA00022692"/>
    </source>
</evidence>
<keyword evidence="7" id="KW-0406">Ion transport</keyword>
<keyword evidence="4 9" id="KW-0812">Transmembrane</keyword>
<dbReference type="GO" id="GO:0005385">
    <property type="term" value="F:zinc ion transmembrane transporter activity"/>
    <property type="evidence" value="ECO:0007669"/>
    <property type="project" value="TreeGrafter"/>
</dbReference>
<keyword evidence="5" id="KW-0862">Zinc</keyword>
<evidence type="ECO:0000256" key="5">
    <source>
        <dbReference type="ARBA" id="ARBA00022906"/>
    </source>
</evidence>
<dbReference type="InterPro" id="IPR027470">
    <property type="entry name" value="Cation_efflux_CTD"/>
</dbReference>
<protein>
    <submittedName>
        <fullName evidence="12">Cation transporter</fullName>
    </submittedName>
</protein>
<dbReference type="AlphaFoldDB" id="A0A9D7SDE5"/>
<evidence type="ECO:0000256" key="1">
    <source>
        <dbReference type="ARBA" id="ARBA00004141"/>
    </source>
</evidence>
<organism evidence="12 13">
    <name type="scientific">Candidatus Geothrix skivensis</name>
    <dbReference type="NCBI Taxonomy" id="2954439"/>
    <lineage>
        <taxon>Bacteria</taxon>
        <taxon>Pseudomonadati</taxon>
        <taxon>Acidobacteriota</taxon>
        <taxon>Holophagae</taxon>
        <taxon>Holophagales</taxon>
        <taxon>Holophagaceae</taxon>
        <taxon>Geothrix</taxon>
    </lineage>
</organism>
<comment type="similarity">
    <text evidence="2">Belongs to the cation diffusion facilitator (CDF) transporter (TC 2.A.4) family. SLC30A subfamily.</text>
</comment>
<comment type="caution">
    <text evidence="12">The sequence shown here is derived from an EMBL/GenBank/DDBJ whole genome shotgun (WGS) entry which is preliminary data.</text>
</comment>
<dbReference type="InterPro" id="IPR036837">
    <property type="entry name" value="Cation_efflux_CTD_sf"/>
</dbReference>
<dbReference type="SUPFAM" id="SSF160240">
    <property type="entry name" value="Cation efflux protein cytoplasmic domain-like"/>
    <property type="match status" value="1"/>
</dbReference>
<feature type="domain" description="Cation efflux protein transmembrane" evidence="10">
    <location>
        <begin position="14"/>
        <end position="209"/>
    </location>
</feature>
<evidence type="ECO:0000256" key="8">
    <source>
        <dbReference type="ARBA" id="ARBA00023136"/>
    </source>
</evidence>
<feature type="transmembrane region" description="Helical" evidence="9">
    <location>
        <begin position="12"/>
        <end position="34"/>
    </location>
</feature>
<gene>
    <name evidence="12" type="ORF">IPP58_02140</name>
</gene>
<evidence type="ECO:0000256" key="7">
    <source>
        <dbReference type="ARBA" id="ARBA00023065"/>
    </source>
</evidence>
<dbReference type="PANTHER" id="PTHR11562">
    <property type="entry name" value="CATION EFFLUX PROTEIN/ ZINC TRANSPORTER"/>
    <property type="match status" value="1"/>
</dbReference>
<dbReference type="Pfam" id="PF16916">
    <property type="entry name" value="ZT_dimer"/>
    <property type="match status" value="1"/>
</dbReference>
<accession>A0A9D7SDE5</accession>
<keyword evidence="5" id="KW-0864">Zinc transport</keyword>
<comment type="subcellular location">
    <subcellularLocation>
        <location evidence="1">Membrane</location>
        <topology evidence="1">Multi-pass membrane protein</topology>
    </subcellularLocation>
</comment>
<dbReference type="InterPro" id="IPR058533">
    <property type="entry name" value="Cation_efflux_TM"/>
</dbReference>
<name>A0A9D7SDE5_9BACT</name>
<keyword evidence="3" id="KW-0813">Transport</keyword>
<evidence type="ECO:0000313" key="12">
    <source>
        <dbReference type="EMBL" id="MBK9795295.1"/>
    </source>
</evidence>
<evidence type="ECO:0000259" key="11">
    <source>
        <dbReference type="Pfam" id="PF16916"/>
    </source>
</evidence>
<dbReference type="EMBL" id="JADKIO010000005">
    <property type="protein sequence ID" value="MBK9795295.1"/>
    <property type="molecule type" value="Genomic_DNA"/>
</dbReference>